<dbReference type="InterPro" id="IPR034660">
    <property type="entry name" value="DinB/YfiT-like"/>
</dbReference>
<dbReference type="OrthoDB" id="9793216at2"/>
<dbReference type="SUPFAM" id="SSF109854">
    <property type="entry name" value="DinB/YfiT-like putative metalloenzymes"/>
    <property type="match status" value="1"/>
</dbReference>
<keyword evidence="3" id="KW-1185">Reference proteome</keyword>
<evidence type="ECO:0000313" key="2">
    <source>
        <dbReference type="EMBL" id="RZF62557.1"/>
    </source>
</evidence>
<feature type="domain" description="DinB-like" evidence="1">
    <location>
        <begin position="17"/>
        <end position="139"/>
    </location>
</feature>
<proteinExistence type="predicted"/>
<dbReference type="Pfam" id="PF12867">
    <property type="entry name" value="DinB_2"/>
    <property type="match status" value="1"/>
</dbReference>
<dbReference type="InterPro" id="IPR024775">
    <property type="entry name" value="DinB-like"/>
</dbReference>
<protein>
    <submittedName>
        <fullName evidence="2">DinB family protein</fullName>
    </submittedName>
</protein>
<organism evidence="2 3">
    <name type="scientific">Sphingobacterium corticibacterium</name>
    <dbReference type="NCBI Taxonomy" id="2484746"/>
    <lineage>
        <taxon>Bacteria</taxon>
        <taxon>Pseudomonadati</taxon>
        <taxon>Bacteroidota</taxon>
        <taxon>Sphingobacteriia</taxon>
        <taxon>Sphingobacteriales</taxon>
        <taxon>Sphingobacteriaceae</taxon>
        <taxon>Sphingobacterium</taxon>
    </lineage>
</organism>
<evidence type="ECO:0000313" key="3">
    <source>
        <dbReference type="Proteomes" id="UP000292855"/>
    </source>
</evidence>
<dbReference type="Proteomes" id="UP000292855">
    <property type="component" value="Unassembled WGS sequence"/>
</dbReference>
<evidence type="ECO:0000259" key="1">
    <source>
        <dbReference type="Pfam" id="PF12867"/>
    </source>
</evidence>
<reference evidence="2 3" key="1">
    <citation type="submission" date="2019-02" db="EMBL/GenBank/DDBJ databases">
        <authorList>
            <person name="Li Y."/>
        </authorList>
    </citation>
    <scope>NUCLEOTIDE SEQUENCE [LARGE SCALE GENOMIC DNA]</scope>
    <source>
        <strain evidence="2 3">30C10-4-7</strain>
    </source>
</reference>
<dbReference type="AlphaFoldDB" id="A0A4Q6Y041"/>
<accession>A0A4Q6Y041</accession>
<name>A0A4Q6Y041_9SPHI</name>
<dbReference type="EMBL" id="SGIT01000001">
    <property type="protein sequence ID" value="RZF62557.1"/>
    <property type="molecule type" value="Genomic_DNA"/>
</dbReference>
<gene>
    <name evidence="2" type="ORF">EWE74_07105</name>
</gene>
<comment type="caution">
    <text evidence="2">The sequence shown here is derived from an EMBL/GenBank/DDBJ whole genome shotgun (WGS) entry which is preliminary data.</text>
</comment>
<sequence>MITSAIQRLEQYIAEKPSHFRLLDESELEFKPTLEKWSKKEIFGHLIDSATNNLTRFISGQFEDNPIILYDQDHWCKHNYYQVADFSQMIVLWESLNRQLVFIWKQLSSEALQRKANDHTLSFLAEDYVSHLEHHLNQIAE</sequence>
<dbReference type="RefSeq" id="WP_130140782.1">
    <property type="nucleotide sequence ID" value="NZ_SGIT01000001.1"/>
</dbReference>
<dbReference type="Gene3D" id="1.20.120.450">
    <property type="entry name" value="dinb family like domain"/>
    <property type="match status" value="1"/>
</dbReference>